<dbReference type="RefSeq" id="WP_093827401.1">
    <property type="nucleotide sequence ID" value="NZ_FOLQ01000005.1"/>
</dbReference>
<reference evidence="1 2" key="1">
    <citation type="submission" date="2016-10" db="EMBL/GenBank/DDBJ databases">
        <authorList>
            <person name="de Groot N.N."/>
        </authorList>
    </citation>
    <scope>NUCLEOTIDE SEQUENCE [LARGE SCALE GENOMIC DNA]</scope>
    <source>
        <strain evidence="1 2">DSM 26130</strain>
    </source>
</reference>
<sequence>MKTLYKLTLITILVLFCVFFTQASPEKEVWHAGHITLWNKTVLEGNLSYNWLAEMVMFRQLDGRLHTFSANQVVQFGWFDYSLHKNRDFRSLPGSATKNHDNRTFFEVWMDGPLAVVRRLRRSHGLFKRAFGHPSNYADQPTMAQNTDLFDYYVQDAGRLMALDRFYLEIYQPLMTAYDRELQAYVQQHNINTRTLLGRLVLIDQYNFLAQKDPRTASARESVPSQE</sequence>
<keyword evidence="2" id="KW-1185">Reference proteome</keyword>
<dbReference type="OrthoDB" id="949997at2"/>
<gene>
    <name evidence="1" type="ORF">SAMN05216167_10570</name>
</gene>
<name>A0A1I1SDE5_9BACT</name>
<evidence type="ECO:0000313" key="1">
    <source>
        <dbReference type="EMBL" id="SFD44544.1"/>
    </source>
</evidence>
<evidence type="ECO:0000313" key="2">
    <source>
        <dbReference type="Proteomes" id="UP000198598"/>
    </source>
</evidence>
<protein>
    <submittedName>
        <fullName evidence="1">Uncharacterized protein</fullName>
    </submittedName>
</protein>
<dbReference type="EMBL" id="FOLQ01000005">
    <property type="protein sequence ID" value="SFD44544.1"/>
    <property type="molecule type" value="Genomic_DNA"/>
</dbReference>
<dbReference type="AlphaFoldDB" id="A0A1I1SDE5"/>
<accession>A0A1I1SDE5</accession>
<dbReference type="STRING" id="662367.SAMN05216167_10570"/>
<proteinExistence type="predicted"/>
<dbReference type="Proteomes" id="UP000198598">
    <property type="component" value="Unassembled WGS sequence"/>
</dbReference>
<organism evidence="1 2">
    <name type="scientific">Spirosoma endophyticum</name>
    <dbReference type="NCBI Taxonomy" id="662367"/>
    <lineage>
        <taxon>Bacteria</taxon>
        <taxon>Pseudomonadati</taxon>
        <taxon>Bacteroidota</taxon>
        <taxon>Cytophagia</taxon>
        <taxon>Cytophagales</taxon>
        <taxon>Cytophagaceae</taxon>
        <taxon>Spirosoma</taxon>
    </lineage>
</organism>